<name>A0ABU1AR67_9BACT</name>
<proteinExistence type="predicted"/>
<dbReference type="Proteomes" id="UP001225316">
    <property type="component" value="Unassembled WGS sequence"/>
</dbReference>
<reference evidence="2 3" key="1">
    <citation type="submission" date="2023-04" db="EMBL/GenBank/DDBJ databases">
        <title>A novel bacteria isolated from coastal sediment.</title>
        <authorList>
            <person name="Liu X.-J."/>
            <person name="Du Z.-J."/>
        </authorList>
    </citation>
    <scope>NUCLEOTIDE SEQUENCE [LARGE SCALE GENOMIC DNA]</scope>
    <source>
        <strain evidence="2 3">SDUM461003</strain>
    </source>
</reference>
<sequence length="240" mass="26953">MNSHRARFNLPPIETNPPVEGPANQSRIVGSTLGRIRKLGGYQKHHHVPDSQNDAAQNFVRKVGQADVKAAADQLYGDIRSLFGYKRREFDYSCEDGFAWIKTPDFDLQIRVDQCSEDPKNYILTTEIVALHTDAIAADERFHACFTHHCDQLVVDFAMPVQVEDKIDAIEDIPELADALTYEPDGSAFELKLPQLDLLIQVNESGMTFSLLTLRDLGKLLDHSQKAFDILASAQFGLRL</sequence>
<comment type="caution">
    <text evidence="2">The sequence shown here is derived from an EMBL/GenBank/DDBJ whole genome shotgun (WGS) entry which is preliminary data.</text>
</comment>
<feature type="region of interest" description="Disordered" evidence="1">
    <location>
        <begin position="1"/>
        <end position="25"/>
    </location>
</feature>
<keyword evidence="3" id="KW-1185">Reference proteome</keyword>
<protein>
    <submittedName>
        <fullName evidence="2">Uncharacterized protein</fullName>
    </submittedName>
</protein>
<evidence type="ECO:0000256" key="1">
    <source>
        <dbReference type="SAM" id="MobiDB-lite"/>
    </source>
</evidence>
<gene>
    <name evidence="2" type="ORF">QEH52_03960</name>
</gene>
<evidence type="ECO:0000313" key="2">
    <source>
        <dbReference type="EMBL" id="MDQ8206650.1"/>
    </source>
</evidence>
<accession>A0ABU1AR67</accession>
<organism evidence="2 3">
    <name type="scientific">Thalassobacterium maritimum</name>
    <dbReference type="NCBI Taxonomy" id="3041265"/>
    <lineage>
        <taxon>Bacteria</taxon>
        <taxon>Pseudomonadati</taxon>
        <taxon>Verrucomicrobiota</taxon>
        <taxon>Opitutia</taxon>
        <taxon>Puniceicoccales</taxon>
        <taxon>Coraliomargaritaceae</taxon>
        <taxon>Thalassobacterium</taxon>
    </lineage>
</organism>
<evidence type="ECO:0000313" key="3">
    <source>
        <dbReference type="Proteomes" id="UP001225316"/>
    </source>
</evidence>
<dbReference type="RefSeq" id="WP_308948754.1">
    <property type="nucleotide sequence ID" value="NZ_JARXHW010000005.1"/>
</dbReference>
<dbReference type="EMBL" id="JARXHW010000005">
    <property type="protein sequence ID" value="MDQ8206650.1"/>
    <property type="molecule type" value="Genomic_DNA"/>
</dbReference>